<evidence type="ECO:0000313" key="3">
    <source>
        <dbReference type="Proteomes" id="UP000246702"/>
    </source>
</evidence>
<gene>
    <name evidence="2" type="ORF">BO94DRAFT_583393</name>
</gene>
<dbReference type="Proteomes" id="UP000246702">
    <property type="component" value="Unassembled WGS sequence"/>
</dbReference>
<dbReference type="RefSeq" id="XP_025469914.1">
    <property type="nucleotide sequence ID" value="XM_025615559.1"/>
</dbReference>
<dbReference type="OrthoDB" id="5396831at2759"/>
<evidence type="ECO:0000256" key="1">
    <source>
        <dbReference type="SAM" id="MobiDB-lite"/>
    </source>
</evidence>
<dbReference type="GeneID" id="37117702"/>
<protein>
    <submittedName>
        <fullName evidence="2">Uncharacterized protein</fullName>
    </submittedName>
</protein>
<name>A0A317X3K7_9EURO</name>
<feature type="compositionally biased region" description="Basic residues" evidence="1">
    <location>
        <begin position="1"/>
        <end position="12"/>
    </location>
</feature>
<proteinExistence type="predicted"/>
<reference evidence="2 3" key="1">
    <citation type="submission" date="2016-12" db="EMBL/GenBank/DDBJ databases">
        <title>The genomes of Aspergillus section Nigri reveals drivers in fungal speciation.</title>
        <authorList>
            <consortium name="DOE Joint Genome Institute"/>
            <person name="Vesth T.C."/>
            <person name="Nybo J."/>
            <person name="Theobald S."/>
            <person name="Brandl J."/>
            <person name="Frisvad J.C."/>
            <person name="Nielsen K.F."/>
            <person name="Lyhne E.K."/>
            <person name="Kogle M.E."/>
            <person name="Kuo A."/>
            <person name="Riley R."/>
            <person name="Clum A."/>
            <person name="Nolan M."/>
            <person name="Lipzen A."/>
            <person name="Salamov A."/>
            <person name="Henrissat B."/>
            <person name="Wiebenga A."/>
            <person name="De Vries R.P."/>
            <person name="Grigoriev I.V."/>
            <person name="Mortensen U.H."/>
            <person name="Andersen M.R."/>
            <person name="Baker S.E."/>
        </authorList>
    </citation>
    <scope>NUCLEOTIDE SEQUENCE [LARGE SCALE GENOMIC DNA]</scope>
    <source>
        <strain evidence="2 3">CBS 115572</strain>
    </source>
</reference>
<comment type="caution">
    <text evidence="2">The sequence shown here is derived from an EMBL/GenBank/DDBJ whole genome shotgun (WGS) entry which is preliminary data.</text>
</comment>
<dbReference type="EMBL" id="MSFK01000007">
    <property type="protein sequence ID" value="PWY93153.1"/>
    <property type="molecule type" value="Genomic_DNA"/>
</dbReference>
<sequence length="340" mass="38958">MTAIRPRRRSPRFRPPSPSPKTVRHWPGGIPVSVRVHPDSLSNDEMREAVKGWLLFVSVHWVSRQAAGISEDEDPDYELRQRRSLVERWATADQTIRDGFHERAPLPETPRDYCLEARERVTRTSQPSSVFMCLAPVDQQNPDFKGEGVGGVSLPSVVLEPNPYTVLSGAHGDFAKGDFLAWKYIEPADFARMSMTRWGTVIFLSQRDFYWIVDQKGLETGILSYVYFGVNGQVFQERGWRAYHVPEVECMIEGLGWPLSSLQAHYIWGTDEDNPPMNMDAPVLEILQKAWDDGLMRRFRPENPSQFPEKIDRWAPGYLALEAEGRALDYDPVKMYANFP</sequence>
<organism evidence="2 3">
    <name type="scientific">Aspergillus sclerotioniger CBS 115572</name>
    <dbReference type="NCBI Taxonomy" id="1450535"/>
    <lineage>
        <taxon>Eukaryota</taxon>
        <taxon>Fungi</taxon>
        <taxon>Dikarya</taxon>
        <taxon>Ascomycota</taxon>
        <taxon>Pezizomycotina</taxon>
        <taxon>Eurotiomycetes</taxon>
        <taxon>Eurotiomycetidae</taxon>
        <taxon>Eurotiales</taxon>
        <taxon>Aspergillaceae</taxon>
        <taxon>Aspergillus</taxon>
        <taxon>Aspergillus subgen. Circumdati</taxon>
    </lineage>
</organism>
<evidence type="ECO:0000313" key="2">
    <source>
        <dbReference type="EMBL" id="PWY93153.1"/>
    </source>
</evidence>
<feature type="region of interest" description="Disordered" evidence="1">
    <location>
        <begin position="1"/>
        <end position="27"/>
    </location>
</feature>
<accession>A0A317X3K7</accession>
<dbReference type="AlphaFoldDB" id="A0A317X3K7"/>
<dbReference type="STRING" id="1450535.A0A317X3K7"/>
<keyword evidence="3" id="KW-1185">Reference proteome</keyword>